<name>A0A917VWW5_9NOCA</name>
<organism evidence="1 2">
    <name type="scientific">Nocardia jinanensis</name>
    <dbReference type="NCBI Taxonomy" id="382504"/>
    <lineage>
        <taxon>Bacteria</taxon>
        <taxon>Bacillati</taxon>
        <taxon>Actinomycetota</taxon>
        <taxon>Actinomycetes</taxon>
        <taxon>Mycobacteriales</taxon>
        <taxon>Nocardiaceae</taxon>
        <taxon>Nocardia</taxon>
    </lineage>
</organism>
<evidence type="ECO:0000313" key="1">
    <source>
        <dbReference type="EMBL" id="GGL24193.1"/>
    </source>
</evidence>
<proteinExistence type="predicted"/>
<keyword evidence="2" id="KW-1185">Reference proteome</keyword>
<evidence type="ECO:0000313" key="2">
    <source>
        <dbReference type="Proteomes" id="UP000638263"/>
    </source>
</evidence>
<comment type="caution">
    <text evidence="1">The sequence shown here is derived from an EMBL/GenBank/DDBJ whole genome shotgun (WGS) entry which is preliminary data.</text>
</comment>
<reference evidence="1" key="2">
    <citation type="submission" date="2020-09" db="EMBL/GenBank/DDBJ databases">
        <authorList>
            <person name="Sun Q."/>
            <person name="Zhou Y."/>
        </authorList>
    </citation>
    <scope>NUCLEOTIDE SEQUENCE</scope>
    <source>
        <strain evidence="1">CGMCC 4.3508</strain>
    </source>
</reference>
<sequence>MIAMGPSWRWFRRREIPPEHLPVRRDASGTDLVVGWIDAVTTGLATAAPGPPEAAPARVCDGMFTAATIVAVLIEKIADRTEYRVANNRCMASAVDFMKVLGEDTLRRYRIDGVQPVGWENMGTEMDELVIARRLGRLGEALQLALLAVTTDYDLSDEVREAAEESGLLAADVLVEACQAIQTDPTV</sequence>
<dbReference type="Proteomes" id="UP000638263">
    <property type="component" value="Unassembled WGS sequence"/>
</dbReference>
<accession>A0A917VWW5</accession>
<protein>
    <submittedName>
        <fullName evidence="1">Uncharacterized protein</fullName>
    </submittedName>
</protein>
<dbReference type="AlphaFoldDB" id="A0A917VWW5"/>
<reference evidence="1" key="1">
    <citation type="journal article" date="2014" name="Int. J. Syst. Evol. Microbiol.">
        <title>Complete genome sequence of Corynebacterium casei LMG S-19264T (=DSM 44701T), isolated from a smear-ripened cheese.</title>
        <authorList>
            <consortium name="US DOE Joint Genome Institute (JGI-PGF)"/>
            <person name="Walter F."/>
            <person name="Albersmeier A."/>
            <person name="Kalinowski J."/>
            <person name="Ruckert C."/>
        </authorList>
    </citation>
    <scope>NUCLEOTIDE SEQUENCE</scope>
    <source>
        <strain evidence="1">CGMCC 4.3508</strain>
    </source>
</reference>
<dbReference type="EMBL" id="BMMH01000009">
    <property type="protein sequence ID" value="GGL24193.1"/>
    <property type="molecule type" value="Genomic_DNA"/>
</dbReference>
<gene>
    <name evidence="1" type="ORF">GCM10011588_43760</name>
</gene>